<feature type="domain" description="CUE" evidence="2">
    <location>
        <begin position="286"/>
        <end position="329"/>
    </location>
</feature>
<dbReference type="EMBL" id="DS235862">
    <property type="protein sequence ID" value="EEB19228.1"/>
    <property type="molecule type" value="Genomic_DNA"/>
</dbReference>
<evidence type="ECO:0000313" key="3">
    <source>
        <dbReference type="EMBL" id="EEB19228.1"/>
    </source>
</evidence>
<feature type="region of interest" description="Disordered" evidence="1">
    <location>
        <begin position="424"/>
        <end position="469"/>
    </location>
</feature>
<dbReference type="VEuPathDB" id="VectorBase:PHUM562640"/>
<protein>
    <recommendedName>
        <fullName evidence="2">CUE domain-containing protein</fullName>
    </recommendedName>
</protein>
<evidence type="ECO:0000313" key="4">
    <source>
        <dbReference type="EnsemblMetazoa" id="PHUM562640-PA"/>
    </source>
</evidence>
<dbReference type="RefSeq" id="XP_002431966.1">
    <property type="nucleotide sequence ID" value="XM_002431921.1"/>
</dbReference>
<sequence length="581" mass="65136">MSLNVENRCDIRGRRSFIMDGFNRLPNNEDPRFRFRSVFHQSSPSHSLRQEDLTSSQHGSLEYNGFNMMYPPFPPYPLQPQPAFQLLPLPISYPTPNNFLQEIPYNARPNQIFNKGLGTVMGASAYHHKNQFTDCSLSANTDELVARIGATFPTVSETHIKCLLKKYHNREAVVMSALQVEKHPIATPGPYSTLLLSKAPSVPGSCTPYQMTPPLSIRGTPSLSIRSNLTTPPVALQGSMGTPSLIVWGTPPPRGSSPMPRPGSSSSYYSSLMYGDFKPSPKSQTSPKMKLRYLKNVFPKVEETILLDVLASENNNVMKTSEKLKSMGYEKKNITASKPSSVDKKSEKDLYNNLTLQKETEIQKPTPPPRMKSLEEKSKMKDRLAGLYDDVPEKLIQIAIESVNYDEEKARHLLMLMINEEKENKENEISKQNSLNSTDKDKTEASKDVKKDEDGKKKDGGEKNKTTKCKKDVAKISRGTSTTEDKEFKSIYLMKPCGRNKNLCKGPNDQLLLSDYMTWNGPDPELRSEKGKSLAKGPNKNLLLTENKTVAQGRNKNICKGPNPTLVKGSKYSQIMAAFKW</sequence>
<dbReference type="InParanoid" id="E0W0S2"/>
<dbReference type="InterPro" id="IPR003892">
    <property type="entry name" value="CUE"/>
</dbReference>
<dbReference type="Proteomes" id="UP000009046">
    <property type="component" value="Unassembled WGS sequence"/>
</dbReference>
<organism>
    <name type="scientific">Pediculus humanus subsp. corporis</name>
    <name type="common">Body louse</name>
    <dbReference type="NCBI Taxonomy" id="121224"/>
    <lineage>
        <taxon>Eukaryota</taxon>
        <taxon>Metazoa</taxon>
        <taxon>Ecdysozoa</taxon>
        <taxon>Arthropoda</taxon>
        <taxon>Hexapoda</taxon>
        <taxon>Insecta</taxon>
        <taxon>Pterygota</taxon>
        <taxon>Neoptera</taxon>
        <taxon>Paraneoptera</taxon>
        <taxon>Psocodea</taxon>
        <taxon>Troctomorpha</taxon>
        <taxon>Phthiraptera</taxon>
        <taxon>Anoplura</taxon>
        <taxon>Pediculidae</taxon>
        <taxon>Pediculus</taxon>
    </lineage>
</organism>
<dbReference type="STRING" id="121224.E0W0S2"/>
<dbReference type="GeneID" id="8234747"/>
<dbReference type="KEGG" id="phu:Phum_PHUM562640"/>
<accession>E0W0S2</accession>
<evidence type="ECO:0000313" key="5">
    <source>
        <dbReference type="Proteomes" id="UP000009046"/>
    </source>
</evidence>
<reference evidence="3" key="1">
    <citation type="submission" date="2007-04" db="EMBL/GenBank/DDBJ databases">
        <title>Annotation of Pediculus humanus corporis strain USDA.</title>
        <authorList>
            <person name="Kirkness E."/>
            <person name="Hannick L."/>
            <person name="Hass B."/>
            <person name="Bruggner R."/>
            <person name="Lawson D."/>
            <person name="Bidwell S."/>
            <person name="Joardar V."/>
            <person name="Caler E."/>
            <person name="Walenz B."/>
            <person name="Inman J."/>
            <person name="Schobel S."/>
            <person name="Galinsky K."/>
            <person name="Amedeo P."/>
            <person name="Strausberg R."/>
        </authorList>
    </citation>
    <scope>NUCLEOTIDE SEQUENCE</scope>
    <source>
        <strain evidence="3">USDA</strain>
    </source>
</reference>
<reference evidence="3" key="2">
    <citation type="submission" date="2007-04" db="EMBL/GenBank/DDBJ databases">
        <title>The genome of the human body louse.</title>
        <authorList>
            <consortium name="The Human Body Louse Genome Consortium"/>
            <person name="Kirkness E."/>
            <person name="Walenz B."/>
            <person name="Hass B."/>
            <person name="Bruggner R."/>
            <person name="Strausberg R."/>
        </authorList>
    </citation>
    <scope>NUCLEOTIDE SEQUENCE</scope>
    <source>
        <strain evidence="3">USDA</strain>
    </source>
</reference>
<dbReference type="HOGENOM" id="CLU_026323_0_0_1"/>
<feature type="region of interest" description="Disordered" evidence="1">
    <location>
        <begin position="357"/>
        <end position="376"/>
    </location>
</feature>
<dbReference type="EMBL" id="AAZO01006830">
    <property type="status" value="NOT_ANNOTATED_CDS"/>
    <property type="molecule type" value="Genomic_DNA"/>
</dbReference>
<dbReference type="GO" id="GO:0043130">
    <property type="term" value="F:ubiquitin binding"/>
    <property type="evidence" value="ECO:0007669"/>
    <property type="project" value="InterPro"/>
</dbReference>
<dbReference type="CDD" id="cd14279">
    <property type="entry name" value="CUE"/>
    <property type="match status" value="1"/>
</dbReference>
<dbReference type="FunCoup" id="E0W0S2">
    <property type="interactions" value="105"/>
</dbReference>
<feature type="compositionally biased region" description="Basic and acidic residues" evidence="1">
    <location>
        <begin position="438"/>
        <end position="469"/>
    </location>
</feature>
<reference evidence="4" key="3">
    <citation type="submission" date="2021-02" db="UniProtKB">
        <authorList>
            <consortium name="EnsemblMetazoa"/>
        </authorList>
    </citation>
    <scope>IDENTIFICATION</scope>
    <source>
        <strain evidence="4">USDA</strain>
    </source>
</reference>
<evidence type="ECO:0000259" key="2">
    <source>
        <dbReference type="PROSITE" id="PS51140"/>
    </source>
</evidence>
<evidence type="ECO:0000256" key="1">
    <source>
        <dbReference type="SAM" id="MobiDB-lite"/>
    </source>
</evidence>
<dbReference type="OrthoDB" id="3045089at2759"/>
<proteinExistence type="predicted"/>
<gene>
    <name evidence="4" type="primary">8234747</name>
    <name evidence="3" type="ORF">Phum_PHUM562640</name>
</gene>
<dbReference type="PROSITE" id="PS51140">
    <property type="entry name" value="CUE"/>
    <property type="match status" value="1"/>
</dbReference>
<dbReference type="OMA" id="NAMFPTV"/>
<name>E0W0S2_PEDHC</name>
<dbReference type="CTD" id="8234747"/>
<dbReference type="eggNOG" id="ENOG502RY4R">
    <property type="taxonomic scope" value="Eukaryota"/>
</dbReference>
<dbReference type="AlphaFoldDB" id="E0W0S2"/>
<dbReference type="EnsemblMetazoa" id="PHUM562640-RA">
    <property type="protein sequence ID" value="PHUM562640-PA"/>
    <property type="gene ID" value="PHUM562640"/>
</dbReference>
<keyword evidence="5" id="KW-1185">Reference proteome</keyword>